<dbReference type="Pfam" id="PF01265">
    <property type="entry name" value="Cyto_heme_lyase"/>
    <property type="match status" value="1"/>
</dbReference>
<evidence type="ECO:0000256" key="1">
    <source>
        <dbReference type="ARBA" id="ARBA00004273"/>
    </source>
</evidence>
<reference evidence="14" key="2">
    <citation type="submission" date="2015-01" db="EMBL/GenBank/DDBJ databases">
        <title>Evolutionary Origins and Diversification of the Mycorrhizal Mutualists.</title>
        <authorList>
            <consortium name="DOE Joint Genome Institute"/>
            <consortium name="Mycorrhizal Genomics Consortium"/>
            <person name="Kohler A."/>
            <person name="Kuo A."/>
            <person name="Nagy L.G."/>
            <person name="Floudas D."/>
            <person name="Copeland A."/>
            <person name="Barry K.W."/>
            <person name="Cichocki N."/>
            <person name="Veneault-Fourrey C."/>
            <person name="LaButti K."/>
            <person name="Lindquist E.A."/>
            <person name="Lipzen A."/>
            <person name="Lundell T."/>
            <person name="Morin E."/>
            <person name="Murat C."/>
            <person name="Riley R."/>
            <person name="Ohm R."/>
            <person name="Sun H."/>
            <person name="Tunlid A."/>
            <person name="Henrissat B."/>
            <person name="Grigoriev I.V."/>
            <person name="Hibbett D.S."/>
            <person name="Martin F."/>
        </authorList>
    </citation>
    <scope>NUCLEOTIDE SEQUENCE [LARGE SCALE GENOMIC DNA]</scope>
    <source>
        <strain evidence="14">LaAM-08-1</strain>
    </source>
</reference>
<feature type="compositionally biased region" description="Polar residues" evidence="11">
    <location>
        <begin position="30"/>
        <end position="50"/>
    </location>
</feature>
<comment type="similarity">
    <text evidence="2 10">Belongs to the cytochrome c-type heme lyase family.</text>
</comment>
<dbReference type="EC" id="4.4.1.17" evidence="10"/>
<keyword evidence="12" id="KW-1133">Transmembrane helix</keyword>
<dbReference type="OrthoDB" id="2946689at2759"/>
<protein>
    <recommendedName>
        <fullName evidence="10">Holocytochrome c-type synthase</fullName>
        <ecNumber evidence="10">4.4.1.17</ecNumber>
    </recommendedName>
</protein>
<evidence type="ECO:0000256" key="2">
    <source>
        <dbReference type="ARBA" id="ARBA00007255"/>
    </source>
</evidence>
<dbReference type="STRING" id="1095629.A0A0C9X7V2"/>
<keyword evidence="14" id="KW-1185">Reference proteome</keyword>
<evidence type="ECO:0000256" key="4">
    <source>
        <dbReference type="ARBA" id="ARBA00022723"/>
    </source>
</evidence>
<feature type="transmembrane region" description="Helical" evidence="12">
    <location>
        <begin position="254"/>
        <end position="278"/>
    </location>
</feature>
<evidence type="ECO:0000256" key="12">
    <source>
        <dbReference type="SAM" id="Phobius"/>
    </source>
</evidence>
<keyword evidence="12" id="KW-0812">Transmembrane</keyword>
<dbReference type="PANTHER" id="PTHR12743">
    <property type="entry name" value="CYTOCHROME C1 HEME LYASE"/>
    <property type="match status" value="1"/>
</dbReference>
<proteinExistence type="inferred from homology"/>
<evidence type="ECO:0000256" key="11">
    <source>
        <dbReference type="SAM" id="MobiDB-lite"/>
    </source>
</evidence>
<evidence type="ECO:0000256" key="7">
    <source>
        <dbReference type="ARBA" id="ARBA00023128"/>
    </source>
</evidence>
<dbReference type="InterPro" id="IPR000511">
    <property type="entry name" value="Holocyt_c/c1_synthase"/>
</dbReference>
<accession>A0A0C9X7V2</accession>
<reference evidence="13 14" key="1">
    <citation type="submission" date="2014-04" db="EMBL/GenBank/DDBJ databases">
        <authorList>
            <consortium name="DOE Joint Genome Institute"/>
            <person name="Kuo A."/>
            <person name="Kohler A."/>
            <person name="Nagy L.G."/>
            <person name="Floudas D."/>
            <person name="Copeland A."/>
            <person name="Barry K.W."/>
            <person name="Cichocki N."/>
            <person name="Veneault-Fourrey C."/>
            <person name="LaButti K."/>
            <person name="Lindquist E.A."/>
            <person name="Lipzen A."/>
            <person name="Lundell T."/>
            <person name="Morin E."/>
            <person name="Murat C."/>
            <person name="Sun H."/>
            <person name="Tunlid A."/>
            <person name="Henrissat B."/>
            <person name="Grigoriev I.V."/>
            <person name="Hibbett D.S."/>
            <person name="Martin F."/>
            <person name="Nordberg H.P."/>
            <person name="Cantor M.N."/>
            <person name="Hua S.X."/>
        </authorList>
    </citation>
    <scope>NUCLEOTIDE SEQUENCE [LARGE SCALE GENOMIC DNA]</scope>
    <source>
        <strain evidence="13 14">LaAM-08-1</strain>
    </source>
</reference>
<keyword evidence="9 10" id="KW-0456">Lyase</keyword>
<feature type="region of interest" description="Disordered" evidence="11">
    <location>
        <begin position="1"/>
        <end position="86"/>
    </location>
</feature>
<dbReference type="GO" id="GO:0004408">
    <property type="term" value="F:holocytochrome-c synthase activity"/>
    <property type="evidence" value="ECO:0007669"/>
    <property type="project" value="UniProtKB-EC"/>
</dbReference>
<comment type="function">
    <text evidence="10">Lyase that catalyzes the covalent linking of the heme group to the cytochrome C apoprotein to produce the mature functional cytochrome.</text>
</comment>
<keyword evidence="4 10" id="KW-0479">Metal-binding</keyword>
<dbReference type="Proteomes" id="UP000054477">
    <property type="component" value="Unassembled WGS sequence"/>
</dbReference>
<keyword evidence="6 10" id="KW-0408">Iron</keyword>
<evidence type="ECO:0000256" key="5">
    <source>
        <dbReference type="ARBA" id="ARBA00022792"/>
    </source>
</evidence>
<evidence type="ECO:0000256" key="8">
    <source>
        <dbReference type="ARBA" id="ARBA00023136"/>
    </source>
</evidence>
<evidence type="ECO:0000256" key="3">
    <source>
        <dbReference type="ARBA" id="ARBA00022617"/>
    </source>
</evidence>
<keyword evidence="5 10" id="KW-0999">Mitochondrion inner membrane</keyword>
<comment type="subcellular location">
    <subcellularLocation>
        <location evidence="1 10">Mitochondrion inner membrane</location>
    </subcellularLocation>
</comment>
<sequence length="279" mass="31947">MSTAPNAPSCPMRTAAVPNAPSCPMRKDPSTINPSNNMPNLPQTMASNQIRPLPTDRVISSIPRPPDATYGAQQTPSSGNPPSKWEYPSPQQFYNALMRKGWNTPEEHAEAMVLLHNRLNEDAWAEILRWEMRFGGGVSEAANLELVEFAGIHDRMTYKAQIYQQLKRIFPSYFIFGVPFDRHDWIVRRPRTGKKIRYVIDYYSTRKSRFHEPEVFLDVRPASDGIGNIAMKIQYPVERFVVQLMRRKKPATHYYPYATYVSLFALLALSVGVTQLVLW</sequence>
<dbReference type="PROSITE" id="PS00822">
    <property type="entry name" value="CYTO_HEME_LYASE_2"/>
    <property type="match status" value="1"/>
</dbReference>
<dbReference type="HOGENOM" id="CLU_048602_0_1_1"/>
<evidence type="ECO:0000313" key="13">
    <source>
        <dbReference type="EMBL" id="KIJ97423.1"/>
    </source>
</evidence>
<evidence type="ECO:0000256" key="9">
    <source>
        <dbReference type="ARBA" id="ARBA00023239"/>
    </source>
</evidence>
<keyword evidence="3 10" id="KW-0349">Heme</keyword>
<evidence type="ECO:0000256" key="10">
    <source>
        <dbReference type="RuleBase" id="RU363130"/>
    </source>
</evidence>
<dbReference type="GO" id="GO:0005743">
    <property type="term" value="C:mitochondrial inner membrane"/>
    <property type="evidence" value="ECO:0007669"/>
    <property type="project" value="UniProtKB-SubCell"/>
</dbReference>
<evidence type="ECO:0000256" key="6">
    <source>
        <dbReference type="ARBA" id="ARBA00023004"/>
    </source>
</evidence>
<gene>
    <name evidence="13" type="ORF">K443DRAFT_681520</name>
</gene>
<evidence type="ECO:0000313" key="14">
    <source>
        <dbReference type="Proteomes" id="UP000054477"/>
    </source>
</evidence>
<dbReference type="EMBL" id="KN838693">
    <property type="protein sequence ID" value="KIJ97423.1"/>
    <property type="molecule type" value="Genomic_DNA"/>
</dbReference>
<feature type="compositionally biased region" description="Polar residues" evidence="11">
    <location>
        <begin position="71"/>
        <end position="81"/>
    </location>
</feature>
<organism evidence="13 14">
    <name type="scientific">Laccaria amethystina LaAM-08-1</name>
    <dbReference type="NCBI Taxonomy" id="1095629"/>
    <lineage>
        <taxon>Eukaryota</taxon>
        <taxon>Fungi</taxon>
        <taxon>Dikarya</taxon>
        <taxon>Basidiomycota</taxon>
        <taxon>Agaricomycotina</taxon>
        <taxon>Agaricomycetes</taxon>
        <taxon>Agaricomycetidae</taxon>
        <taxon>Agaricales</taxon>
        <taxon>Agaricineae</taxon>
        <taxon>Hydnangiaceae</taxon>
        <taxon>Laccaria</taxon>
    </lineage>
</organism>
<keyword evidence="7 10" id="KW-0496">Mitochondrion</keyword>
<name>A0A0C9X7V2_9AGAR</name>
<dbReference type="GO" id="GO:0046872">
    <property type="term" value="F:metal ion binding"/>
    <property type="evidence" value="ECO:0007669"/>
    <property type="project" value="UniProtKB-KW"/>
</dbReference>
<keyword evidence="8 10" id="KW-0472">Membrane</keyword>
<dbReference type="PANTHER" id="PTHR12743:SF3">
    <property type="entry name" value="HOLOCYTOCHROME-C SYNTHASE"/>
    <property type="match status" value="1"/>
</dbReference>
<comment type="catalytic activity">
    <reaction evidence="10">
        <text>holo-[cytochrome c] = apo-[cytochrome c] + heme b</text>
        <dbReference type="Rhea" id="RHEA:22648"/>
        <dbReference type="Rhea" id="RHEA-COMP:10725"/>
        <dbReference type="Rhea" id="RHEA-COMP:10726"/>
        <dbReference type="ChEBI" id="CHEBI:29950"/>
        <dbReference type="ChEBI" id="CHEBI:60344"/>
        <dbReference type="ChEBI" id="CHEBI:83739"/>
        <dbReference type="EC" id="4.4.1.17"/>
    </reaction>
</comment>
<dbReference type="AlphaFoldDB" id="A0A0C9X7V2"/>